<name>A0AAE1H2D0_9NEOP</name>
<accession>A0AAE1H2D0</accession>
<sequence length="943" mass="107101">MWQEQGPVSHISQLSVDGLMVHIHLAVSIVKHVSLAENYKFGRFGNLKCGDCKDEEVYVGTKALNRHYSQYHDPLQIYHCGHCGKAFTHKTSMIRHITTCHLDLFSTTSAREADEVQTVENLEDCNVLSHETQPSPGAQSLIVNQINVEDQLPPETDNFLYVDGCDHDSEENTDSFSTSELLSPQEELNKAAVKLLVDLRCTASLTGKAIERFERGAFSMIQQFSSGVRSTLYFKLTEKGLTEDEIKEVLSSIDSIEDPFKNLRTIEDQLNYFADTCGLIKPQQKYLDSRIDQRLNATSNSYVQTQVTESFQYVSVLGTLKSLLSNKKVRNRIFKDRVSKDGVLRSFVDGARFRDHPFLLKHKNVVQILLFYDELEIANSLGSKTIIHKLGVFLFQILNLPPEFSSALSSIHLLALAHADDLKRPGAFKKVLTPFVQEMKKLSSDYGLTFDEHDFVLRAVLAALTADTAAAHDLLGFLGPSAKYFCRKCMVTRAEIRANANATGVSRTKEMHQQHVEEVLENPRKASSSGVKRDSPLDNVPFFSSVENCVFDAFHDLLEGIAPLVLKLVLRQYIVKQKLFSVVDLNQRTASFSYGLPDAKNKPSPNFTMEMFTSVKTKLKQTGSQMWCLIRAFPFLIGDLVAEGDPFMRQVFLLQDVMHIVFSFEVTEDDLQELESLIFFHNSSFQELFIVEEHPNVRGGNEDENVDEPDDELFVTVVEQDETTQEQAVSQKPFKVHVINKLHHLKHYPDMIREFGPLVRMWCAKFEGRMKIFRQHSAICCNFKNPPKTMADMFQLSNMNSFFSSGEERDIEFQKGKTYCVSESEYFDELAAVNLPPNQMISSTNAAVLNGEEYRCGLFVCTSKHQFAIIHEVLVSNKELFLIVKPWQTIQKSPRYNSFQVIPSEDSNMCVVNVLNMSSFRCIAPWNVTHQSDIYLSLRTLVL</sequence>
<comment type="caution">
    <text evidence="3">The sequence shown here is derived from an EMBL/GenBank/DDBJ whole genome shotgun (WGS) entry which is preliminary data.</text>
</comment>
<keyword evidence="1" id="KW-0863">Zinc-finger</keyword>
<dbReference type="EMBL" id="JAHWGI010000327">
    <property type="protein sequence ID" value="KAK3913532.1"/>
    <property type="molecule type" value="Genomic_DNA"/>
</dbReference>
<reference evidence="3" key="2">
    <citation type="journal article" date="2023" name="BMC Genomics">
        <title>Pest status, molecular evolution, and epigenetic factors derived from the genome assembly of Frankliniella fusca, a thysanopteran phytovirus vector.</title>
        <authorList>
            <person name="Catto M.A."/>
            <person name="Labadie P.E."/>
            <person name="Jacobson A.L."/>
            <person name="Kennedy G.G."/>
            <person name="Srinivasan R."/>
            <person name="Hunt B.G."/>
        </authorList>
    </citation>
    <scope>NUCLEOTIDE SEQUENCE</scope>
    <source>
        <strain evidence="3">PL_HMW_Pooled</strain>
    </source>
</reference>
<dbReference type="PROSITE" id="PS00028">
    <property type="entry name" value="ZINC_FINGER_C2H2_1"/>
    <property type="match status" value="1"/>
</dbReference>
<reference evidence="3" key="1">
    <citation type="submission" date="2021-07" db="EMBL/GenBank/DDBJ databases">
        <authorList>
            <person name="Catto M.A."/>
            <person name="Jacobson A."/>
            <person name="Kennedy G."/>
            <person name="Labadie P."/>
            <person name="Hunt B.G."/>
            <person name="Srinivasan R."/>
        </authorList>
    </citation>
    <scope>NUCLEOTIDE SEQUENCE</scope>
    <source>
        <strain evidence="3">PL_HMW_Pooled</strain>
        <tissue evidence="3">Head</tissue>
    </source>
</reference>
<organism evidence="3 4">
    <name type="scientific">Frankliniella fusca</name>
    <dbReference type="NCBI Taxonomy" id="407009"/>
    <lineage>
        <taxon>Eukaryota</taxon>
        <taxon>Metazoa</taxon>
        <taxon>Ecdysozoa</taxon>
        <taxon>Arthropoda</taxon>
        <taxon>Hexapoda</taxon>
        <taxon>Insecta</taxon>
        <taxon>Pterygota</taxon>
        <taxon>Neoptera</taxon>
        <taxon>Paraneoptera</taxon>
        <taxon>Thysanoptera</taxon>
        <taxon>Terebrantia</taxon>
        <taxon>Thripoidea</taxon>
        <taxon>Thripidae</taxon>
        <taxon>Frankliniella</taxon>
    </lineage>
</organism>
<dbReference type="Gene3D" id="3.30.160.60">
    <property type="entry name" value="Classic Zinc Finger"/>
    <property type="match status" value="1"/>
</dbReference>
<dbReference type="SMART" id="SM00355">
    <property type="entry name" value="ZnF_C2H2"/>
    <property type="match status" value="2"/>
</dbReference>
<evidence type="ECO:0000259" key="2">
    <source>
        <dbReference type="PROSITE" id="PS50157"/>
    </source>
</evidence>
<keyword evidence="1" id="KW-0479">Metal-binding</keyword>
<dbReference type="PROSITE" id="PS50157">
    <property type="entry name" value="ZINC_FINGER_C2H2_2"/>
    <property type="match status" value="1"/>
</dbReference>
<dbReference type="GO" id="GO:0008270">
    <property type="term" value="F:zinc ion binding"/>
    <property type="evidence" value="ECO:0007669"/>
    <property type="project" value="UniProtKB-KW"/>
</dbReference>
<dbReference type="InterPro" id="IPR013087">
    <property type="entry name" value="Znf_C2H2_type"/>
</dbReference>
<keyword evidence="1" id="KW-0862">Zinc</keyword>
<feature type="domain" description="C2H2-type" evidence="2">
    <location>
        <begin position="78"/>
        <end position="101"/>
    </location>
</feature>
<proteinExistence type="predicted"/>
<protein>
    <submittedName>
        <fullName evidence="3">Zinc finger protein 80</fullName>
    </submittedName>
</protein>
<evidence type="ECO:0000256" key="1">
    <source>
        <dbReference type="PROSITE-ProRule" id="PRU00042"/>
    </source>
</evidence>
<evidence type="ECO:0000313" key="3">
    <source>
        <dbReference type="EMBL" id="KAK3913532.1"/>
    </source>
</evidence>
<dbReference type="Proteomes" id="UP001219518">
    <property type="component" value="Unassembled WGS sequence"/>
</dbReference>
<dbReference type="AlphaFoldDB" id="A0AAE1H2D0"/>
<evidence type="ECO:0000313" key="4">
    <source>
        <dbReference type="Proteomes" id="UP001219518"/>
    </source>
</evidence>
<keyword evidence="4" id="KW-1185">Reference proteome</keyword>
<dbReference type="PANTHER" id="PTHR31912">
    <property type="entry name" value="IP13529P"/>
    <property type="match status" value="1"/>
</dbReference>
<gene>
    <name evidence="3" type="ORF">KUF71_022989</name>
</gene>
<dbReference type="PANTHER" id="PTHR31912:SF34">
    <property type="entry name" value="NOTOCHORD-RELATED PROTEIN"/>
    <property type="match status" value="1"/>
</dbReference>